<comment type="caution">
    <text evidence="9">The sequence shown here is derived from an EMBL/GenBank/DDBJ whole genome shotgun (WGS) entry which is preliminary data.</text>
</comment>
<proteinExistence type="inferred from homology"/>
<evidence type="ECO:0000259" key="7">
    <source>
        <dbReference type="Pfam" id="PF01386"/>
    </source>
</evidence>
<keyword evidence="3 5" id="KW-0689">Ribosomal protein</keyword>
<evidence type="ECO:0000313" key="9">
    <source>
        <dbReference type="EMBL" id="MFC4725493.1"/>
    </source>
</evidence>
<dbReference type="InterPro" id="IPR001021">
    <property type="entry name" value="Ribosomal_bL25_long"/>
</dbReference>
<reference evidence="10" key="1">
    <citation type="journal article" date="2019" name="Int. J. Syst. Evol. Microbiol.">
        <title>The Global Catalogue of Microorganisms (GCM) 10K type strain sequencing project: providing services to taxonomists for standard genome sequencing and annotation.</title>
        <authorList>
            <consortium name="The Broad Institute Genomics Platform"/>
            <consortium name="The Broad Institute Genome Sequencing Center for Infectious Disease"/>
            <person name="Wu L."/>
            <person name="Ma J."/>
        </authorList>
    </citation>
    <scope>NUCLEOTIDE SEQUENCE [LARGE SCALE GENOMIC DNA]</scope>
    <source>
        <strain evidence="10">CCUG 62981</strain>
    </source>
</reference>
<dbReference type="Gene3D" id="2.40.240.10">
    <property type="entry name" value="Ribosomal Protein L25, Chain P"/>
    <property type="match status" value="1"/>
</dbReference>
<gene>
    <name evidence="5" type="primary">rplY</name>
    <name evidence="5" type="synonym">ctc</name>
    <name evidence="9" type="ORF">ACFPB0_09355</name>
</gene>
<dbReference type="CDD" id="cd00495">
    <property type="entry name" value="Ribosomal_L25_TL5_CTC"/>
    <property type="match status" value="1"/>
</dbReference>
<dbReference type="Gene3D" id="2.170.120.20">
    <property type="entry name" value="Ribosomal protein L25, beta domain"/>
    <property type="match status" value="1"/>
</dbReference>
<feature type="region of interest" description="Disordered" evidence="6">
    <location>
        <begin position="191"/>
        <end position="213"/>
    </location>
</feature>
<accession>A0ABV9NG33</accession>
<dbReference type="RefSeq" id="WP_371393433.1">
    <property type="nucleotide sequence ID" value="NZ_CP163421.1"/>
</dbReference>
<dbReference type="GO" id="GO:0005840">
    <property type="term" value="C:ribosome"/>
    <property type="evidence" value="ECO:0007669"/>
    <property type="project" value="UniProtKB-KW"/>
</dbReference>
<keyword evidence="4 5" id="KW-0687">Ribonucleoprotein</keyword>
<dbReference type="PANTHER" id="PTHR33284:SF1">
    <property type="entry name" value="RIBOSOMAL PROTEIN L25_GLN-TRNA SYNTHETASE, ANTI-CODON-BINDING DOMAIN-CONTAINING PROTEIN"/>
    <property type="match status" value="1"/>
</dbReference>
<dbReference type="EMBL" id="JBHSGQ010000004">
    <property type="protein sequence ID" value="MFC4725493.1"/>
    <property type="molecule type" value="Genomic_DNA"/>
</dbReference>
<dbReference type="InterPro" id="IPR037121">
    <property type="entry name" value="Ribosomal_bL25_C"/>
</dbReference>
<dbReference type="Pfam" id="PF14693">
    <property type="entry name" value="Ribosomal_TL5_C"/>
    <property type="match status" value="1"/>
</dbReference>
<name>A0ABV9NG33_9PROT</name>
<evidence type="ECO:0000256" key="4">
    <source>
        <dbReference type="ARBA" id="ARBA00023274"/>
    </source>
</evidence>
<evidence type="ECO:0000313" key="10">
    <source>
        <dbReference type="Proteomes" id="UP001596024"/>
    </source>
</evidence>
<keyword evidence="1 5" id="KW-0699">rRNA-binding</keyword>
<dbReference type="NCBIfam" id="NF004128">
    <property type="entry name" value="PRK05618.1-2"/>
    <property type="match status" value="1"/>
</dbReference>
<dbReference type="Pfam" id="PF01386">
    <property type="entry name" value="Ribosomal_L25p"/>
    <property type="match status" value="1"/>
</dbReference>
<evidence type="ECO:0000256" key="3">
    <source>
        <dbReference type="ARBA" id="ARBA00022980"/>
    </source>
</evidence>
<evidence type="ECO:0000256" key="1">
    <source>
        <dbReference type="ARBA" id="ARBA00022730"/>
    </source>
</evidence>
<comment type="similarity">
    <text evidence="5">Belongs to the bacterial ribosomal protein bL25 family. CTC subfamily.</text>
</comment>
<dbReference type="InterPro" id="IPR020056">
    <property type="entry name" value="Rbsml_bL25/Gln-tRNA_synth_N"/>
</dbReference>
<evidence type="ECO:0000256" key="6">
    <source>
        <dbReference type="SAM" id="MobiDB-lite"/>
    </source>
</evidence>
<keyword evidence="2 5" id="KW-0694">RNA-binding</keyword>
<evidence type="ECO:0000256" key="2">
    <source>
        <dbReference type="ARBA" id="ARBA00022884"/>
    </source>
</evidence>
<dbReference type="NCBIfam" id="TIGR00731">
    <property type="entry name" value="bL25_bact_ctc"/>
    <property type="match status" value="1"/>
</dbReference>
<dbReference type="Proteomes" id="UP001596024">
    <property type="component" value="Unassembled WGS sequence"/>
</dbReference>
<sequence>MSDIVVSVEVRERTGTGSAREARRSGLVPGVLYGGPRGAVSISVKRNELVKAIGTGKLIANMVDIEHKGERQPVIARDIQFHPVTDEPVHIDFYRVEENSVITLNVPVHFINDEKAPGIKRGGVLNIVRHDIEVRCKAGNIPSEIVVDLSGYDIGDSIHISSVTLPEGVKPVITSRDFTIATVQGSRAVIEDEVEGEDTETEVEADEDEGDEE</sequence>
<dbReference type="InterPro" id="IPR020057">
    <property type="entry name" value="Ribosomal_bL25_b-dom"/>
</dbReference>
<keyword evidence="10" id="KW-1185">Reference proteome</keyword>
<protein>
    <recommendedName>
        <fullName evidence="5">Large ribosomal subunit protein bL25</fullName>
    </recommendedName>
    <alternativeName>
        <fullName evidence="5">General stress protein CTC</fullName>
    </alternativeName>
</protein>
<dbReference type="PANTHER" id="PTHR33284">
    <property type="entry name" value="RIBOSOMAL PROTEIN L25/GLN-TRNA SYNTHETASE, ANTI-CODON-BINDING DOMAIN-CONTAINING PROTEIN"/>
    <property type="match status" value="1"/>
</dbReference>
<feature type="domain" description="Large ribosomal subunit protein bL25 beta" evidence="8">
    <location>
        <begin position="102"/>
        <end position="186"/>
    </location>
</feature>
<dbReference type="InterPro" id="IPR029751">
    <property type="entry name" value="Ribosomal_L25_dom"/>
</dbReference>
<feature type="domain" description="Large ribosomal subunit protein bL25 L25" evidence="7">
    <location>
        <begin position="8"/>
        <end position="93"/>
    </location>
</feature>
<evidence type="ECO:0000259" key="8">
    <source>
        <dbReference type="Pfam" id="PF14693"/>
    </source>
</evidence>
<dbReference type="InterPro" id="IPR011035">
    <property type="entry name" value="Ribosomal_bL25/Gln-tRNA_synth"/>
</dbReference>
<dbReference type="HAMAP" id="MF_01334">
    <property type="entry name" value="Ribosomal_bL25_CTC"/>
    <property type="match status" value="1"/>
</dbReference>
<dbReference type="SUPFAM" id="SSF50715">
    <property type="entry name" value="Ribosomal protein L25-like"/>
    <property type="match status" value="1"/>
</dbReference>
<evidence type="ECO:0000256" key="5">
    <source>
        <dbReference type="HAMAP-Rule" id="MF_01334"/>
    </source>
</evidence>
<comment type="subunit">
    <text evidence="5">Part of the 50S ribosomal subunit; part of the 5S rRNA/L5/L18/L25 subcomplex. Contacts the 5S rRNA. Binds to the 5S rRNA independently of L5 and L18.</text>
</comment>
<comment type="function">
    <text evidence="5">This is one of the proteins that binds to the 5S RNA in the ribosome where it forms part of the central protuberance.</text>
</comment>
<dbReference type="InterPro" id="IPR020930">
    <property type="entry name" value="Ribosomal_uL5_bac-type"/>
</dbReference>
<organism evidence="9 10">
    <name type="scientific">Glycocaulis abyssi</name>
    <dbReference type="NCBI Taxonomy" id="1433403"/>
    <lineage>
        <taxon>Bacteria</taxon>
        <taxon>Pseudomonadati</taxon>
        <taxon>Pseudomonadota</taxon>
        <taxon>Alphaproteobacteria</taxon>
        <taxon>Maricaulales</taxon>
        <taxon>Maricaulaceae</taxon>
        <taxon>Glycocaulis</taxon>
    </lineage>
</organism>